<evidence type="ECO:0000313" key="1">
    <source>
        <dbReference type="EMBL" id="KAA8595264.1"/>
    </source>
</evidence>
<accession>A0A5J5DP54</accession>
<name>A0A5J5DP54_9PERO</name>
<gene>
    <name evidence="1" type="ORF">FQN60_012399</name>
</gene>
<dbReference type="EMBL" id="VOFY01000002">
    <property type="protein sequence ID" value="KAA8595264.1"/>
    <property type="molecule type" value="Genomic_DNA"/>
</dbReference>
<dbReference type="Proteomes" id="UP000327493">
    <property type="component" value="Chromosome 2"/>
</dbReference>
<protein>
    <submittedName>
        <fullName evidence="1">Uncharacterized protein</fullName>
    </submittedName>
</protein>
<evidence type="ECO:0000313" key="2">
    <source>
        <dbReference type="Proteomes" id="UP000327493"/>
    </source>
</evidence>
<organism evidence="1 2">
    <name type="scientific">Etheostoma spectabile</name>
    <name type="common">orangethroat darter</name>
    <dbReference type="NCBI Taxonomy" id="54343"/>
    <lineage>
        <taxon>Eukaryota</taxon>
        <taxon>Metazoa</taxon>
        <taxon>Chordata</taxon>
        <taxon>Craniata</taxon>
        <taxon>Vertebrata</taxon>
        <taxon>Euteleostomi</taxon>
        <taxon>Actinopterygii</taxon>
        <taxon>Neopterygii</taxon>
        <taxon>Teleostei</taxon>
        <taxon>Neoteleostei</taxon>
        <taxon>Acanthomorphata</taxon>
        <taxon>Eupercaria</taxon>
        <taxon>Perciformes</taxon>
        <taxon>Percoidei</taxon>
        <taxon>Percidae</taxon>
        <taxon>Etheostomatinae</taxon>
        <taxon>Etheostoma</taxon>
    </lineage>
</organism>
<proteinExistence type="predicted"/>
<keyword evidence="2" id="KW-1185">Reference proteome</keyword>
<sequence>METQYCPVSSLVPAFLLTDCCYSAKLLCEPQLFPNDRVSGNRLIRRQAHLLHVSGDPGVQQQLQSLPVISSGTRGSTGSPLLGCPTVTTSIPVTSRQVTAAAAAELKLLFDPPAAGFHIVTRQISCSARHIEKTLLISSLHPLNIHHYLILCLCFTISLILCHASLQSLASPKGSERRDDSRSSSSHKAAASSLTPFLSLISSPALAVRLGAPGAQTCEEPGIFSLHLTAFSTSSGFEHKRIRTRLDRIPVTD</sequence>
<reference evidence="1 2" key="1">
    <citation type="submission" date="2019-08" db="EMBL/GenBank/DDBJ databases">
        <title>A chromosome-level genome assembly, high-density linkage maps, and genome scans reveal the genomic architecture of hybrid incompatibilities underlying speciation via character displacement in darters (Percidae: Etheostominae).</title>
        <authorList>
            <person name="Moran R.L."/>
            <person name="Catchen J.M."/>
            <person name="Fuller R.C."/>
        </authorList>
    </citation>
    <scope>NUCLEOTIDE SEQUENCE [LARGE SCALE GENOMIC DNA]</scope>
    <source>
        <strain evidence="1">EspeVRDwgs_2016</strain>
        <tissue evidence="1">Muscle</tissue>
    </source>
</reference>
<dbReference type="AlphaFoldDB" id="A0A5J5DP54"/>
<comment type="caution">
    <text evidence="1">The sequence shown here is derived from an EMBL/GenBank/DDBJ whole genome shotgun (WGS) entry which is preliminary data.</text>
</comment>